<dbReference type="AlphaFoldDB" id="A0A149VVS0"/>
<gene>
    <name evidence="1" type="ORF">FEMY_21620</name>
</gene>
<accession>A0A149VVS0</accession>
<name>A0A149VVS0_9PROT</name>
<dbReference type="EMBL" id="LRRD01000074">
    <property type="protein sequence ID" value="KXW57317.1"/>
    <property type="molecule type" value="Genomic_DNA"/>
</dbReference>
<organism evidence="1 2">
    <name type="scientific">Ferrovum myxofaciens</name>
    <dbReference type="NCBI Taxonomy" id="416213"/>
    <lineage>
        <taxon>Bacteria</taxon>
        <taxon>Pseudomonadati</taxon>
        <taxon>Pseudomonadota</taxon>
        <taxon>Betaproteobacteria</taxon>
        <taxon>Ferrovales</taxon>
        <taxon>Ferrovaceae</taxon>
        <taxon>Ferrovum</taxon>
    </lineage>
</organism>
<proteinExistence type="predicted"/>
<evidence type="ECO:0000313" key="2">
    <source>
        <dbReference type="Proteomes" id="UP000075653"/>
    </source>
</evidence>
<comment type="caution">
    <text evidence="1">The sequence shown here is derived from an EMBL/GenBank/DDBJ whole genome shotgun (WGS) entry which is preliminary data.</text>
</comment>
<reference evidence="1 2" key="1">
    <citation type="submission" date="2016-01" db="EMBL/GenBank/DDBJ databases">
        <title>Genome sequence of the acidophilic iron oxidising Ferrovum strain Z-31.</title>
        <authorList>
            <person name="Poehlein A."/>
            <person name="Ullrich S.R."/>
            <person name="Schloemann M."/>
            <person name="Muehling M."/>
            <person name="Daniel R."/>
        </authorList>
    </citation>
    <scope>NUCLEOTIDE SEQUENCE [LARGE SCALE GENOMIC DNA]</scope>
    <source>
        <strain evidence="1 2">Z-31</strain>
    </source>
</reference>
<dbReference type="PATRIC" id="fig|1789004.3.peg.2250"/>
<evidence type="ECO:0000313" key="1">
    <source>
        <dbReference type="EMBL" id="KXW57317.1"/>
    </source>
</evidence>
<sequence>MGFLCAWMRQVVASKIGFLEGTVTVYVHRDQNTE</sequence>
<dbReference type="Proteomes" id="UP000075653">
    <property type="component" value="Unassembled WGS sequence"/>
</dbReference>
<keyword evidence="2" id="KW-1185">Reference proteome</keyword>
<protein>
    <submittedName>
        <fullName evidence="1">Uncharacterized protein</fullName>
    </submittedName>
</protein>